<dbReference type="EC" id="2.7.1.23" evidence="1"/>
<gene>
    <name evidence="1" type="primary">ppnK_2</name>
    <name evidence="1" type="ORF">Pla52n_68390</name>
</gene>
<dbReference type="GO" id="GO:0019674">
    <property type="term" value="P:NAD+ metabolic process"/>
    <property type="evidence" value="ECO:0007669"/>
    <property type="project" value="InterPro"/>
</dbReference>
<dbReference type="Proteomes" id="UP000320176">
    <property type="component" value="Unassembled WGS sequence"/>
</dbReference>
<dbReference type="OrthoDB" id="1889537at2"/>
<dbReference type="SUPFAM" id="SSF111331">
    <property type="entry name" value="NAD kinase/diacylglycerol kinase-like"/>
    <property type="match status" value="1"/>
</dbReference>
<dbReference type="GO" id="GO:0003951">
    <property type="term" value="F:NAD+ kinase activity"/>
    <property type="evidence" value="ECO:0007669"/>
    <property type="project" value="UniProtKB-EC"/>
</dbReference>
<dbReference type="Gene3D" id="2.60.200.30">
    <property type="entry name" value="Probable inorganic polyphosphate/atp-NAD kinase, domain 2"/>
    <property type="match status" value="1"/>
</dbReference>
<dbReference type="Gene3D" id="3.40.50.10330">
    <property type="entry name" value="Probable inorganic polyphosphate/atp-NAD kinase, domain 1"/>
    <property type="match status" value="1"/>
</dbReference>
<dbReference type="InterPro" id="IPR017437">
    <property type="entry name" value="ATP-NAD_kinase_PpnK-typ_C"/>
</dbReference>
<proteinExistence type="predicted"/>
<evidence type="ECO:0000313" key="1">
    <source>
        <dbReference type="EMBL" id="TWT89337.1"/>
    </source>
</evidence>
<accession>A0A5C5ZR00</accession>
<dbReference type="InterPro" id="IPR016064">
    <property type="entry name" value="NAD/diacylglycerol_kinase_sf"/>
</dbReference>
<reference evidence="1 2" key="1">
    <citation type="submission" date="2019-02" db="EMBL/GenBank/DDBJ databases">
        <title>Deep-cultivation of Planctomycetes and their phenomic and genomic characterization uncovers novel biology.</title>
        <authorList>
            <person name="Wiegand S."/>
            <person name="Jogler M."/>
            <person name="Boedeker C."/>
            <person name="Pinto D."/>
            <person name="Vollmers J."/>
            <person name="Rivas-Marin E."/>
            <person name="Kohn T."/>
            <person name="Peeters S.H."/>
            <person name="Heuer A."/>
            <person name="Rast P."/>
            <person name="Oberbeckmann S."/>
            <person name="Bunk B."/>
            <person name="Jeske O."/>
            <person name="Meyerdierks A."/>
            <person name="Storesund J.E."/>
            <person name="Kallscheuer N."/>
            <person name="Luecker S."/>
            <person name="Lage O.M."/>
            <person name="Pohl T."/>
            <person name="Merkel B.J."/>
            <person name="Hornburger P."/>
            <person name="Mueller R.-W."/>
            <person name="Bruemmer F."/>
            <person name="Labrenz M."/>
            <person name="Spormann A.M."/>
            <person name="Op Den Camp H."/>
            <person name="Overmann J."/>
            <person name="Amann R."/>
            <person name="Jetten M.S.M."/>
            <person name="Mascher T."/>
            <person name="Medema M.H."/>
            <person name="Devos D.P."/>
            <person name="Kaster A.-K."/>
            <person name="Ovreas L."/>
            <person name="Rohde M."/>
            <person name="Galperin M.Y."/>
            <person name="Jogler C."/>
        </authorList>
    </citation>
    <scope>NUCLEOTIDE SEQUENCE [LARGE SCALE GENOMIC DNA]</scope>
    <source>
        <strain evidence="1 2">Pla52n</strain>
    </source>
</reference>
<name>A0A5C5ZR00_9BACT</name>
<protein>
    <submittedName>
        <fullName evidence="1">Inorganic polyphosphate/ATP-NAD kinase</fullName>
        <ecNumber evidence="1">2.7.1.23</ecNumber>
    </submittedName>
</protein>
<comment type="caution">
    <text evidence="1">The sequence shown here is derived from an EMBL/GenBank/DDBJ whole genome shotgun (WGS) entry which is preliminary data.</text>
</comment>
<dbReference type="PANTHER" id="PTHR13158">
    <property type="match status" value="1"/>
</dbReference>
<dbReference type="InterPro" id="IPR017438">
    <property type="entry name" value="ATP-NAD_kinase_N"/>
</dbReference>
<dbReference type="PANTHER" id="PTHR13158:SF5">
    <property type="entry name" value="NAD KINASE 2, MITOCHONDRIAL"/>
    <property type="match status" value="1"/>
</dbReference>
<keyword evidence="1" id="KW-0808">Transferase</keyword>
<sequence>MGMKVSPSIALVTSETRLKGLLAKWGTKGAAKFRLKSARVNYQNSAGAIALDAEADFDRYVEEDDRFQTAIGNVRRELEGLGYPVINVTKNYLPTYYFGMTEAVVVVGPDGLVANTAKYAGDLPIIGINPDPSNIDGVLLPFQIRDTRSIVRQTLSAIERGQAVSHKSITMAKATMVDGRTMLAFNDFFIGRQSHVSARYVLYADGKNESQSSSGILVATGAGSTGWLSSVYNMTRGIVGGAALGPSSVTMPWDTHELRWVVREPFLSRTSAVGLVTGTIGQGSPLRLESLMPEGGVVFSDGIEADYLEFNTGAIAEFGIAPNACRLVV</sequence>
<organism evidence="1 2">
    <name type="scientific">Stieleria varia</name>
    <dbReference type="NCBI Taxonomy" id="2528005"/>
    <lineage>
        <taxon>Bacteria</taxon>
        <taxon>Pseudomonadati</taxon>
        <taxon>Planctomycetota</taxon>
        <taxon>Planctomycetia</taxon>
        <taxon>Pirellulales</taxon>
        <taxon>Pirellulaceae</taxon>
        <taxon>Stieleria</taxon>
    </lineage>
</organism>
<dbReference type="AlphaFoldDB" id="A0A5C5ZR00"/>
<evidence type="ECO:0000313" key="2">
    <source>
        <dbReference type="Proteomes" id="UP000320176"/>
    </source>
</evidence>
<keyword evidence="1" id="KW-0418">Kinase</keyword>
<keyword evidence="2" id="KW-1185">Reference proteome</keyword>
<dbReference type="EMBL" id="SJPN01000024">
    <property type="protein sequence ID" value="TWT89337.1"/>
    <property type="molecule type" value="Genomic_DNA"/>
</dbReference>